<dbReference type="AlphaFoldDB" id="A0A3P6N9Y8"/>
<dbReference type="InterPro" id="IPR014001">
    <property type="entry name" value="Helicase_ATP-bd"/>
</dbReference>
<dbReference type="PANTHER" id="PTHR18934">
    <property type="entry name" value="ATP-DEPENDENT RNA HELICASE"/>
    <property type="match status" value="1"/>
</dbReference>
<dbReference type="Pfam" id="PF00270">
    <property type="entry name" value="DEAD"/>
    <property type="match status" value="1"/>
</dbReference>
<evidence type="ECO:0000256" key="2">
    <source>
        <dbReference type="ARBA" id="ARBA00012552"/>
    </source>
</evidence>
<keyword evidence="4" id="KW-0378">Hydrolase</keyword>
<dbReference type="EC" id="3.6.4.13" evidence="2"/>
<dbReference type="Proteomes" id="UP000267096">
    <property type="component" value="Unassembled WGS sequence"/>
</dbReference>
<evidence type="ECO:0000256" key="6">
    <source>
        <dbReference type="ARBA" id="ARBA00022840"/>
    </source>
</evidence>
<dbReference type="SUPFAM" id="SSF52540">
    <property type="entry name" value="P-loop containing nucleoside triphosphate hydrolases"/>
    <property type="match status" value="1"/>
</dbReference>
<comment type="similarity">
    <text evidence="1">Belongs to the DEAD box helicase family. DEAH subfamily.</text>
</comment>
<keyword evidence="11" id="KW-1185">Reference proteome</keyword>
<feature type="compositionally biased region" description="Basic and acidic residues" evidence="8">
    <location>
        <begin position="51"/>
        <end position="64"/>
    </location>
</feature>
<gene>
    <name evidence="10" type="ORF">ASIM_LOCUS1610</name>
</gene>
<evidence type="ECO:0000256" key="3">
    <source>
        <dbReference type="ARBA" id="ARBA00022741"/>
    </source>
</evidence>
<dbReference type="GO" id="GO:0016787">
    <property type="term" value="F:hydrolase activity"/>
    <property type="evidence" value="ECO:0007669"/>
    <property type="project" value="UniProtKB-KW"/>
</dbReference>
<feature type="domain" description="Helicase ATP-binding" evidence="9">
    <location>
        <begin position="172"/>
        <end position="338"/>
    </location>
</feature>
<dbReference type="InterPro" id="IPR002464">
    <property type="entry name" value="DNA/RNA_helicase_DEAH_CS"/>
</dbReference>
<dbReference type="InterPro" id="IPR003593">
    <property type="entry name" value="AAA+_ATPase"/>
</dbReference>
<evidence type="ECO:0000256" key="1">
    <source>
        <dbReference type="ARBA" id="ARBA00008792"/>
    </source>
</evidence>
<evidence type="ECO:0000313" key="10">
    <source>
        <dbReference type="EMBL" id="VDK18962.1"/>
    </source>
</evidence>
<keyword evidence="6" id="KW-0067">ATP-binding</keyword>
<protein>
    <recommendedName>
        <fullName evidence="2">RNA helicase</fullName>
        <ecNumber evidence="2">3.6.4.13</ecNumber>
    </recommendedName>
</protein>
<dbReference type="InterPro" id="IPR011545">
    <property type="entry name" value="DEAD/DEAH_box_helicase_dom"/>
</dbReference>
<dbReference type="PROSITE" id="PS00690">
    <property type="entry name" value="DEAH_ATP_HELICASE"/>
    <property type="match status" value="1"/>
</dbReference>
<dbReference type="GO" id="GO:0000462">
    <property type="term" value="P:maturation of SSU-rRNA from tricistronic rRNA transcript (SSU-rRNA, 5.8S rRNA, LSU-rRNA)"/>
    <property type="evidence" value="ECO:0007669"/>
    <property type="project" value="TreeGrafter"/>
</dbReference>
<evidence type="ECO:0000259" key="9">
    <source>
        <dbReference type="PROSITE" id="PS51192"/>
    </source>
</evidence>
<feature type="compositionally biased region" description="Polar residues" evidence="8">
    <location>
        <begin position="13"/>
        <end position="24"/>
    </location>
</feature>
<proteinExistence type="inferred from homology"/>
<dbReference type="GO" id="GO:0003724">
    <property type="term" value="F:RNA helicase activity"/>
    <property type="evidence" value="ECO:0007669"/>
    <property type="project" value="UniProtKB-EC"/>
</dbReference>
<feature type="compositionally biased region" description="Polar residues" evidence="8">
    <location>
        <begin position="65"/>
        <end position="76"/>
    </location>
</feature>
<dbReference type="InterPro" id="IPR027417">
    <property type="entry name" value="P-loop_NTPase"/>
</dbReference>
<keyword evidence="3" id="KW-0547">Nucleotide-binding</keyword>
<dbReference type="EMBL" id="UYRR01001803">
    <property type="protein sequence ID" value="VDK18962.1"/>
    <property type="molecule type" value="Genomic_DNA"/>
</dbReference>
<evidence type="ECO:0000256" key="5">
    <source>
        <dbReference type="ARBA" id="ARBA00022806"/>
    </source>
</evidence>
<dbReference type="SMART" id="SM00487">
    <property type="entry name" value="DEXDc"/>
    <property type="match status" value="1"/>
</dbReference>
<reference evidence="10 11" key="1">
    <citation type="submission" date="2018-11" db="EMBL/GenBank/DDBJ databases">
        <authorList>
            <consortium name="Pathogen Informatics"/>
        </authorList>
    </citation>
    <scope>NUCLEOTIDE SEQUENCE [LARGE SCALE GENOMIC DNA]</scope>
</reference>
<dbReference type="Gene3D" id="3.40.50.300">
    <property type="entry name" value="P-loop containing nucleotide triphosphate hydrolases"/>
    <property type="match status" value="2"/>
</dbReference>
<name>A0A3P6N9Y8_ANISI</name>
<sequence>MNSLAGRELVTATIHNKPQQQENYYETDSESSEGSLDLNEETDQLKATTSAEREKSPTTTENEHNSAVNETNSENLMESCVKLEEDEQNCADDEKNARNISGKNDTKSNSKDENLKKVEDYLKRKVNNRVANDERHHVLLSRTKEIELQRSKLPIYAEEQVIVEAINENTNNKHKIELKCVVISGETGSGKTTQIPQFLYEAGYTNGNKLIGITEPRRVAAISMANRVAKEMNLSDTVSYQIRYEGNRSASTRILFMTDGVLMKELQNDIMLSAYSVIIIDEAHERSMYSDVLIGLLSRIAPIRSRTDSPLKLIIMSATLRISDFTQKLLFPNETPRILKIDSRQYPVTIHFERRTPSDYLHASFRKVCRIHETLPLGTILVFLSGRLEVILSSD</sequence>
<dbReference type="GO" id="GO:0005730">
    <property type="term" value="C:nucleolus"/>
    <property type="evidence" value="ECO:0007669"/>
    <property type="project" value="TreeGrafter"/>
</dbReference>
<organism evidence="10 11">
    <name type="scientific">Anisakis simplex</name>
    <name type="common">Herring worm</name>
    <dbReference type="NCBI Taxonomy" id="6269"/>
    <lineage>
        <taxon>Eukaryota</taxon>
        <taxon>Metazoa</taxon>
        <taxon>Ecdysozoa</taxon>
        <taxon>Nematoda</taxon>
        <taxon>Chromadorea</taxon>
        <taxon>Rhabditida</taxon>
        <taxon>Spirurina</taxon>
        <taxon>Ascaridomorpha</taxon>
        <taxon>Ascaridoidea</taxon>
        <taxon>Anisakidae</taxon>
        <taxon>Anisakis</taxon>
        <taxon>Anisakis simplex complex</taxon>
    </lineage>
</organism>
<accession>A0A3P6N9Y8</accession>
<dbReference type="OrthoDB" id="10025033at2759"/>
<evidence type="ECO:0000256" key="7">
    <source>
        <dbReference type="ARBA" id="ARBA00047984"/>
    </source>
</evidence>
<dbReference type="GO" id="GO:0005524">
    <property type="term" value="F:ATP binding"/>
    <property type="evidence" value="ECO:0007669"/>
    <property type="project" value="UniProtKB-KW"/>
</dbReference>
<evidence type="ECO:0000256" key="8">
    <source>
        <dbReference type="SAM" id="MobiDB-lite"/>
    </source>
</evidence>
<dbReference type="PROSITE" id="PS51192">
    <property type="entry name" value="HELICASE_ATP_BIND_1"/>
    <property type="match status" value="1"/>
</dbReference>
<feature type="region of interest" description="Disordered" evidence="8">
    <location>
        <begin position="1"/>
        <end position="112"/>
    </location>
</feature>
<dbReference type="GO" id="GO:0003723">
    <property type="term" value="F:RNA binding"/>
    <property type="evidence" value="ECO:0007669"/>
    <property type="project" value="TreeGrafter"/>
</dbReference>
<evidence type="ECO:0000313" key="11">
    <source>
        <dbReference type="Proteomes" id="UP000267096"/>
    </source>
</evidence>
<dbReference type="PANTHER" id="PTHR18934:SF99">
    <property type="entry name" value="ATP-DEPENDENT RNA HELICASE DHX37-RELATED"/>
    <property type="match status" value="1"/>
</dbReference>
<dbReference type="SMART" id="SM00382">
    <property type="entry name" value="AAA"/>
    <property type="match status" value="1"/>
</dbReference>
<keyword evidence="5" id="KW-0347">Helicase</keyword>
<comment type="catalytic activity">
    <reaction evidence="7">
        <text>ATP + H2O = ADP + phosphate + H(+)</text>
        <dbReference type="Rhea" id="RHEA:13065"/>
        <dbReference type="ChEBI" id="CHEBI:15377"/>
        <dbReference type="ChEBI" id="CHEBI:15378"/>
        <dbReference type="ChEBI" id="CHEBI:30616"/>
        <dbReference type="ChEBI" id="CHEBI:43474"/>
        <dbReference type="ChEBI" id="CHEBI:456216"/>
        <dbReference type="EC" id="3.6.4.13"/>
    </reaction>
</comment>
<evidence type="ECO:0000256" key="4">
    <source>
        <dbReference type="ARBA" id="ARBA00022801"/>
    </source>
</evidence>
<dbReference type="FunFam" id="3.40.50.300:FF:000637">
    <property type="entry name" value="ATP-dependent RNA helicase DHX37/DHR1"/>
    <property type="match status" value="1"/>
</dbReference>